<dbReference type="Proteomes" id="UP000199024">
    <property type="component" value="Unassembled WGS sequence"/>
</dbReference>
<protein>
    <recommendedName>
        <fullName evidence="4">Lipocalin-like domain-containing protein</fullName>
    </recommendedName>
</protein>
<evidence type="ECO:0000313" key="3">
    <source>
        <dbReference type="Proteomes" id="UP000199024"/>
    </source>
</evidence>
<evidence type="ECO:0008006" key="4">
    <source>
        <dbReference type="Google" id="ProtNLM"/>
    </source>
</evidence>
<organism evidence="2 3">
    <name type="scientific">Granulicella pectinivorans</name>
    <dbReference type="NCBI Taxonomy" id="474950"/>
    <lineage>
        <taxon>Bacteria</taxon>
        <taxon>Pseudomonadati</taxon>
        <taxon>Acidobacteriota</taxon>
        <taxon>Terriglobia</taxon>
        <taxon>Terriglobales</taxon>
        <taxon>Acidobacteriaceae</taxon>
        <taxon>Granulicella</taxon>
    </lineage>
</organism>
<dbReference type="EMBL" id="FOZL01000001">
    <property type="protein sequence ID" value="SFS02675.1"/>
    <property type="molecule type" value="Genomic_DNA"/>
</dbReference>
<keyword evidence="1" id="KW-0732">Signal</keyword>
<accession>A0A1I6LGM3</accession>
<name>A0A1I6LGM3_9BACT</name>
<feature type="signal peptide" evidence="1">
    <location>
        <begin position="1"/>
        <end position="21"/>
    </location>
</feature>
<sequence>MTKTNAVLMLGLCLAAGAVLSAQESMPSQMMGSWKIVRTLPTKTPGCWDGAKDLVGSTLTYSPRAMRWRGGSVPLTGVVTRSLTNETFQQESESAFGAPLTLADLRIMSPKVMEVDLQHEDADVTGATTEVPGDSVLLVGRNTIVVSACGTYFEATRVAAGIKTTKTGL</sequence>
<dbReference type="RefSeq" id="WP_245781657.1">
    <property type="nucleotide sequence ID" value="NZ_FOZL01000001.1"/>
</dbReference>
<reference evidence="2 3" key="1">
    <citation type="submission" date="2016-10" db="EMBL/GenBank/DDBJ databases">
        <authorList>
            <person name="de Groot N.N."/>
        </authorList>
    </citation>
    <scope>NUCLEOTIDE SEQUENCE [LARGE SCALE GENOMIC DNA]</scope>
    <source>
        <strain evidence="2 3">DSM 21001</strain>
    </source>
</reference>
<evidence type="ECO:0000313" key="2">
    <source>
        <dbReference type="EMBL" id="SFS02675.1"/>
    </source>
</evidence>
<dbReference type="AlphaFoldDB" id="A0A1I6LGM3"/>
<feature type="chain" id="PRO_5011527673" description="Lipocalin-like domain-containing protein" evidence="1">
    <location>
        <begin position="22"/>
        <end position="169"/>
    </location>
</feature>
<proteinExistence type="predicted"/>
<evidence type="ECO:0000256" key="1">
    <source>
        <dbReference type="SAM" id="SignalP"/>
    </source>
</evidence>
<gene>
    <name evidence="2" type="ORF">SAMN05421771_0701</name>
</gene>
<keyword evidence="3" id="KW-1185">Reference proteome</keyword>